<dbReference type="Proteomes" id="UP000681967">
    <property type="component" value="Unassembled WGS sequence"/>
</dbReference>
<dbReference type="Pfam" id="PF05699">
    <property type="entry name" value="Dimer_Tnp_hAT"/>
    <property type="match status" value="1"/>
</dbReference>
<evidence type="ECO:0000313" key="3">
    <source>
        <dbReference type="EMBL" id="CAF4024607.1"/>
    </source>
</evidence>
<organism evidence="2 4">
    <name type="scientific">Rotaria magnacalcarata</name>
    <dbReference type="NCBI Taxonomy" id="392030"/>
    <lineage>
        <taxon>Eukaryota</taxon>
        <taxon>Metazoa</taxon>
        <taxon>Spiralia</taxon>
        <taxon>Gnathifera</taxon>
        <taxon>Rotifera</taxon>
        <taxon>Eurotatoria</taxon>
        <taxon>Bdelloidea</taxon>
        <taxon>Philodinida</taxon>
        <taxon>Philodinidae</taxon>
        <taxon>Rotaria</taxon>
    </lineage>
</organism>
<gene>
    <name evidence="3" type="ORF">BYL167_LOCUS14978</name>
    <name evidence="2" type="ORF">CJN711_LOCUS3868</name>
</gene>
<proteinExistence type="predicted"/>
<dbReference type="SUPFAM" id="SSF53098">
    <property type="entry name" value="Ribonuclease H-like"/>
    <property type="match status" value="1"/>
</dbReference>
<dbReference type="PANTHER" id="PTHR37162">
    <property type="entry name" value="HAT FAMILY DIMERISATION DOMAINCONTAINING PROTEIN-RELATED"/>
    <property type="match status" value="1"/>
</dbReference>
<dbReference type="EMBL" id="CAJNOV010000631">
    <property type="protein sequence ID" value="CAF1032477.1"/>
    <property type="molecule type" value="Genomic_DNA"/>
</dbReference>
<accession>A0A814J4D1</accession>
<dbReference type="GO" id="GO:0046983">
    <property type="term" value="F:protein dimerization activity"/>
    <property type="evidence" value="ECO:0007669"/>
    <property type="project" value="InterPro"/>
</dbReference>
<name>A0A814J4D1_9BILA</name>
<evidence type="ECO:0000313" key="2">
    <source>
        <dbReference type="EMBL" id="CAF1032477.1"/>
    </source>
</evidence>
<dbReference type="InterPro" id="IPR012337">
    <property type="entry name" value="RNaseH-like_sf"/>
</dbReference>
<evidence type="ECO:0000259" key="1">
    <source>
        <dbReference type="Pfam" id="PF05699"/>
    </source>
</evidence>
<dbReference type="Proteomes" id="UP000663855">
    <property type="component" value="Unassembled WGS sequence"/>
</dbReference>
<dbReference type="PANTHER" id="PTHR37162:SF1">
    <property type="entry name" value="BED-TYPE DOMAIN-CONTAINING PROTEIN"/>
    <property type="match status" value="1"/>
</dbReference>
<reference evidence="2" key="1">
    <citation type="submission" date="2021-02" db="EMBL/GenBank/DDBJ databases">
        <authorList>
            <person name="Nowell W R."/>
        </authorList>
    </citation>
    <scope>NUCLEOTIDE SEQUENCE</scope>
</reference>
<dbReference type="EMBL" id="CAJOBH010005449">
    <property type="protein sequence ID" value="CAF4024607.1"/>
    <property type="molecule type" value="Genomic_DNA"/>
</dbReference>
<dbReference type="InterPro" id="IPR008906">
    <property type="entry name" value="HATC_C_dom"/>
</dbReference>
<sequence length="726" mass="83484">MYDENEGVEILETTKLSPIPIAQVTSPDDGKKSKDKQEKKGVFRCEWLTEFNFLKEYKPDKSKATCIACNSQFSVHYGGKTDVVQHSKSKQHKTNMLTFSVDRQLITTTMKPTREKEEVAATEATLVYHGVKHRISYVAQQCTTNVLKILFASSPIAKSLSCAKTKASAIATDILAPYFTHVVLEEIKNAFYYSLSYDASNKGNLKAYPFCIQYFSNIGVKRVLIDFIADSSETAIDVYRNARLILDKYELNFDGLTTIGSDNTNVNMGDHHSVFSLICNEKPNLIKGSCYNHILHNGVKHGHKLLTIDVEKNLLSIYSHFSRSAKRIAELKSYYEFYEEDYVVILKHIKIRWLTLHKSIERLLQVFAPVKDYFLSLDDGCPGELKEFFSCEEGHCVLSFFENILSIIQKSNLKLQRRYLAGVSLHRVITELKLKLQQRLDSSFFGASCRLKLSRLEPNIANKLNHSFARFIQRVIEYIDEYYLLKKKDKYGNIIEPKCITPSEIYEAISPFGLSTINEVTWDHVTKCTELFKIKNLNEDDLFNEFCEIQIVFKSIQDKNISIYDQIQSYIKTTSNSNKSTTTATTKLLNKEFEEEQDSNDDDELKESSAIKEIRSDQLWAMLLSIKLTPSPNLHKLICFLFSIPCSNAFVESVFSAMKHLYDDKRNRMSTKLVAAELKIRFNSFLSCTEVYNIFLSKPELLKLIHCNEKYCAKNNELINCKLYNF</sequence>
<comment type="caution">
    <text evidence="2">The sequence shown here is derived from an EMBL/GenBank/DDBJ whole genome shotgun (WGS) entry which is preliminary data.</text>
</comment>
<evidence type="ECO:0000313" key="4">
    <source>
        <dbReference type="Proteomes" id="UP000663855"/>
    </source>
</evidence>
<dbReference type="AlphaFoldDB" id="A0A814J4D1"/>
<protein>
    <recommendedName>
        <fullName evidence="1">HAT C-terminal dimerisation domain-containing protein</fullName>
    </recommendedName>
</protein>
<feature type="domain" description="HAT C-terminal dimerisation" evidence="1">
    <location>
        <begin position="632"/>
        <end position="680"/>
    </location>
</feature>